<comment type="similarity">
    <text evidence="2">Belongs to the oxygen-dependent FAD-linked oxidoreductase family.</text>
</comment>
<dbReference type="InterPro" id="IPR015345">
    <property type="entry name" value="Cytokinin_DH_FAD/cytokin-bd"/>
</dbReference>
<dbReference type="InterPro" id="IPR016164">
    <property type="entry name" value="FAD-linked_Oxase-like_C"/>
</dbReference>
<name>A0A956LV57_UNCEI</name>
<dbReference type="Gene3D" id="3.30.43.10">
    <property type="entry name" value="Uridine Diphospho-n-acetylenolpyruvylglucosamine Reductase, domain 2"/>
    <property type="match status" value="2"/>
</dbReference>
<organism evidence="7 8">
    <name type="scientific">Eiseniibacteriota bacterium</name>
    <dbReference type="NCBI Taxonomy" id="2212470"/>
    <lineage>
        <taxon>Bacteria</taxon>
        <taxon>Candidatus Eiseniibacteriota</taxon>
    </lineage>
</organism>
<reference evidence="7" key="2">
    <citation type="journal article" date="2021" name="Microbiome">
        <title>Successional dynamics and alternative stable states in a saline activated sludge microbial community over 9 years.</title>
        <authorList>
            <person name="Wang Y."/>
            <person name="Ye J."/>
            <person name="Ju F."/>
            <person name="Liu L."/>
            <person name="Boyd J.A."/>
            <person name="Deng Y."/>
            <person name="Parks D.H."/>
            <person name="Jiang X."/>
            <person name="Yin X."/>
            <person name="Woodcroft B.J."/>
            <person name="Tyson G.W."/>
            <person name="Hugenholtz P."/>
            <person name="Polz M.F."/>
            <person name="Zhang T."/>
        </authorList>
    </citation>
    <scope>NUCLEOTIDE SEQUENCE</scope>
    <source>
        <strain evidence="7">HKST-UBA01</strain>
    </source>
</reference>
<dbReference type="EMBL" id="JAGQHR010000004">
    <property type="protein sequence ID" value="MCA9726114.1"/>
    <property type="molecule type" value="Genomic_DNA"/>
</dbReference>
<gene>
    <name evidence="7" type="ORF">KC729_00420</name>
</gene>
<dbReference type="PANTHER" id="PTHR13878:SF53">
    <property type="entry name" value="CYTOKININ DEHYDROGENASE 6"/>
    <property type="match status" value="1"/>
</dbReference>
<keyword evidence="5" id="KW-0560">Oxidoreductase</keyword>
<evidence type="ECO:0000259" key="6">
    <source>
        <dbReference type="PROSITE" id="PS51387"/>
    </source>
</evidence>
<feature type="non-terminal residue" evidence="7">
    <location>
        <position position="1"/>
    </location>
</feature>
<comment type="caution">
    <text evidence="7">The sequence shown here is derived from an EMBL/GenBank/DDBJ whole genome shotgun (WGS) entry which is preliminary data.</text>
</comment>
<feature type="domain" description="FAD-binding PCMH-type" evidence="6">
    <location>
        <begin position="53"/>
        <end position="226"/>
    </location>
</feature>
<dbReference type="GO" id="GO:0009690">
    <property type="term" value="P:cytokinin metabolic process"/>
    <property type="evidence" value="ECO:0007669"/>
    <property type="project" value="InterPro"/>
</dbReference>
<dbReference type="AlphaFoldDB" id="A0A956LV57"/>
<evidence type="ECO:0000256" key="4">
    <source>
        <dbReference type="ARBA" id="ARBA00022827"/>
    </source>
</evidence>
<proteinExistence type="inferred from homology"/>
<dbReference type="PROSITE" id="PS51387">
    <property type="entry name" value="FAD_PCMH"/>
    <property type="match status" value="1"/>
</dbReference>
<evidence type="ECO:0000256" key="2">
    <source>
        <dbReference type="ARBA" id="ARBA00005466"/>
    </source>
</evidence>
<evidence type="ECO:0000256" key="5">
    <source>
        <dbReference type="ARBA" id="ARBA00023002"/>
    </source>
</evidence>
<dbReference type="Pfam" id="PF01565">
    <property type="entry name" value="FAD_binding_4"/>
    <property type="match status" value="1"/>
</dbReference>
<protein>
    <submittedName>
        <fullName evidence="7">FAD-binding protein</fullName>
    </submittedName>
</protein>
<dbReference type="SUPFAM" id="SSF56176">
    <property type="entry name" value="FAD-binding/transporter-associated domain-like"/>
    <property type="match status" value="1"/>
</dbReference>
<comment type="cofactor">
    <cofactor evidence="1">
        <name>FAD</name>
        <dbReference type="ChEBI" id="CHEBI:57692"/>
    </cofactor>
</comment>
<evidence type="ECO:0000256" key="1">
    <source>
        <dbReference type="ARBA" id="ARBA00001974"/>
    </source>
</evidence>
<dbReference type="InterPro" id="IPR006094">
    <property type="entry name" value="Oxid_FAD_bind_N"/>
</dbReference>
<dbReference type="GO" id="GO:0019139">
    <property type="term" value="F:cytokinin dehydrogenase activity"/>
    <property type="evidence" value="ECO:0007669"/>
    <property type="project" value="InterPro"/>
</dbReference>
<dbReference type="SUPFAM" id="SSF55103">
    <property type="entry name" value="FAD-linked oxidases, C-terminal domain"/>
    <property type="match status" value="1"/>
</dbReference>
<dbReference type="InterPro" id="IPR016167">
    <property type="entry name" value="FAD-bd_PCMH_sub1"/>
</dbReference>
<reference evidence="7" key="1">
    <citation type="submission" date="2020-04" db="EMBL/GenBank/DDBJ databases">
        <authorList>
            <person name="Zhang T."/>
        </authorList>
    </citation>
    <scope>NUCLEOTIDE SEQUENCE</scope>
    <source>
        <strain evidence="7">HKST-UBA01</strain>
    </source>
</reference>
<dbReference type="InterPro" id="IPR016170">
    <property type="entry name" value="Cytok_DH_C_sf"/>
</dbReference>
<dbReference type="InterPro" id="IPR016166">
    <property type="entry name" value="FAD-bd_PCMH"/>
</dbReference>
<dbReference type="Pfam" id="PF09265">
    <property type="entry name" value="Cytokin-bind"/>
    <property type="match status" value="1"/>
</dbReference>
<evidence type="ECO:0000313" key="7">
    <source>
        <dbReference type="EMBL" id="MCA9726114.1"/>
    </source>
</evidence>
<evidence type="ECO:0000313" key="8">
    <source>
        <dbReference type="Proteomes" id="UP000697710"/>
    </source>
</evidence>
<dbReference type="GO" id="GO:0071949">
    <property type="term" value="F:FAD binding"/>
    <property type="evidence" value="ECO:0007669"/>
    <property type="project" value="InterPro"/>
</dbReference>
<dbReference type="InterPro" id="IPR016169">
    <property type="entry name" value="FAD-bd_PCMH_sub2"/>
</dbReference>
<accession>A0A956LV57</accession>
<dbReference type="PANTHER" id="PTHR13878">
    <property type="entry name" value="GULONOLACTONE OXIDASE"/>
    <property type="match status" value="1"/>
</dbReference>
<keyword evidence="4" id="KW-0274">FAD</keyword>
<evidence type="ECO:0000256" key="3">
    <source>
        <dbReference type="ARBA" id="ARBA00022630"/>
    </source>
</evidence>
<keyword evidence="3" id="KW-0285">Flavoprotein</keyword>
<dbReference type="Proteomes" id="UP000697710">
    <property type="component" value="Unassembled WGS sequence"/>
</dbReference>
<dbReference type="Gene3D" id="3.30.465.10">
    <property type="match status" value="1"/>
</dbReference>
<dbReference type="InterPro" id="IPR050432">
    <property type="entry name" value="FAD-linked_Oxidoreductases_BP"/>
</dbReference>
<dbReference type="Gene3D" id="3.40.462.10">
    <property type="entry name" value="FAD-linked oxidases, C-terminal domain"/>
    <property type="match status" value="1"/>
</dbReference>
<dbReference type="InterPro" id="IPR036318">
    <property type="entry name" value="FAD-bd_PCMH-like_sf"/>
</dbReference>
<sequence length="484" mass="54682">GFRGTVADLSPQPQFGERDRMDRLYQPLQEQVDGIVYTPDQFVNEHHTNFGHIHHWTPRFVVRPRTAQDVQNVIRFAAQNRLHVSTRGSAHSQSQLGISDGGILLDMKSMDRVLEVDPRAETVDVEGGVVWRDLTHHLKRWSLVPRVLTNNLGVTIGGTLAMAGIGVASYRYGSQGDNVVDMDVVTGTGDLVRCSPSENTELFWTTIAGLGQCGIISRARLQLRRTKSMTRTYYLLYDDIRTFLEDARICMDSPSWDYLESWASPCPQGTKPVNGRRQVFAQWFFPFHPTVEFEPGAPPDDAALLKDLHPYRHLYTDDIPTIDFHERLVPVFELWRKAGTWEFVHPWVELVLPWETAPDYIDQVLADLPPGILIGGHILLWPAKGTTSRSRLFMRPEGENLVGFGILPAVPPKFWNDVRPLLDNASMLGIAMGAKRYLSGYVNFDAAGWQDHYGERWPDLVANKHKYDPQGILNPGFIDFGGSL</sequence>